<reference evidence="1 2" key="1">
    <citation type="submission" date="2017-08" db="EMBL/GenBank/DDBJ databases">
        <title>The complete genome sequence of moderately halophilic actinomycete Actinopolyspora erythraea YIM 90600, the producer of novel erythromycin, novel actinopolysporins A-C and tubercidin.</title>
        <authorList>
            <person name="Yin M."/>
            <person name="Tang S."/>
        </authorList>
    </citation>
    <scope>NUCLEOTIDE SEQUENCE [LARGE SCALE GENOMIC DNA]</scope>
    <source>
        <strain evidence="1 2">YIM 90600</strain>
    </source>
</reference>
<organism evidence="1 2">
    <name type="scientific">Actinopolyspora erythraea</name>
    <dbReference type="NCBI Taxonomy" id="414996"/>
    <lineage>
        <taxon>Bacteria</taxon>
        <taxon>Bacillati</taxon>
        <taxon>Actinomycetota</taxon>
        <taxon>Actinomycetes</taxon>
        <taxon>Actinopolysporales</taxon>
        <taxon>Actinopolysporaceae</taxon>
        <taxon>Actinopolyspora</taxon>
    </lineage>
</organism>
<dbReference type="KEGG" id="aey:CDG81_20180"/>
<gene>
    <name evidence="1" type="ORF">CDG81_20180</name>
</gene>
<sequence>MLDTQEEIESPREQVFEADNRLRDILHEQPIRAPGINPWWMCYVPRFGCREFVSDVYDVYGLSIQTGN</sequence>
<dbReference type="EMBL" id="CP022752">
    <property type="protein sequence ID" value="ASU80205.1"/>
    <property type="molecule type" value="Genomic_DNA"/>
</dbReference>
<dbReference type="Proteomes" id="UP000215043">
    <property type="component" value="Chromosome"/>
</dbReference>
<dbReference type="AlphaFoldDB" id="A0A223RWG5"/>
<evidence type="ECO:0000313" key="2">
    <source>
        <dbReference type="Proteomes" id="UP000215043"/>
    </source>
</evidence>
<accession>A0A223RWG5</accession>
<proteinExistence type="predicted"/>
<protein>
    <submittedName>
        <fullName evidence="1">Uncharacterized protein</fullName>
    </submittedName>
</protein>
<evidence type="ECO:0000313" key="1">
    <source>
        <dbReference type="EMBL" id="ASU80205.1"/>
    </source>
</evidence>
<name>A0A223RWG5_9ACTN</name>